<protein>
    <recommendedName>
        <fullName evidence="4">DUF4083 domain-containing protein</fullName>
    </recommendedName>
</protein>
<evidence type="ECO:0000313" key="3">
    <source>
        <dbReference type="Proteomes" id="UP000287756"/>
    </source>
</evidence>
<dbReference type="KEGG" id="hli:HLI_19820"/>
<evidence type="ECO:0000256" key="1">
    <source>
        <dbReference type="SAM" id="Phobius"/>
    </source>
</evidence>
<organism evidence="2 3">
    <name type="scientific">Halobacillus litoralis</name>
    <dbReference type="NCBI Taxonomy" id="45668"/>
    <lineage>
        <taxon>Bacteria</taxon>
        <taxon>Bacillati</taxon>
        <taxon>Bacillota</taxon>
        <taxon>Bacilli</taxon>
        <taxon>Bacillales</taxon>
        <taxon>Bacillaceae</taxon>
        <taxon>Halobacillus</taxon>
    </lineage>
</organism>
<proteinExistence type="predicted"/>
<evidence type="ECO:0000313" key="2">
    <source>
        <dbReference type="EMBL" id="QAS54301.1"/>
    </source>
</evidence>
<name>A0A410MHW8_9BACI</name>
<dbReference type="Proteomes" id="UP000287756">
    <property type="component" value="Chromosome"/>
</dbReference>
<dbReference type="AlphaFoldDB" id="A0A410MHW8"/>
<keyword evidence="1" id="KW-1133">Transmembrane helix</keyword>
<dbReference type="RefSeq" id="WP_128526568.1">
    <property type="nucleotide sequence ID" value="NZ_CP026118.1"/>
</dbReference>
<reference evidence="2 3" key="1">
    <citation type="submission" date="2018-01" db="EMBL/GenBank/DDBJ databases">
        <title>The whole genome sequencing and assembly of Halobacillus litoralis ERB031 strain.</title>
        <authorList>
            <person name="Lee S.-J."/>
            <person name="Park M.-K."/>
            <person name="Kim J.-Y."/>
            <person name="Lee Y.-J."/>
            <person name="Yi H."/>
            <person name="Bahn Y.-S."/>
            <person name="Kim J.F."/>
            <person name="Lee D.-W."/>
        </authorList>
    </citation>
    <scope>NUCLEOTIDE SEQUENCE [LARGE SCALE GENOMIC DNA]</scope>
    <source>
        <strain evidence="2 3">ERB 031</strain>
    </source>
</reference>
<evidence type="ECO:0008006" key="4">
    <source>
        <dbReference type="Google" id="ProtNLM"/>
    </source>
</evidence>
<feature type="transmembrane region" description="Helical" evidence="1">
    <location>
        <begin position="6"/>
        <end position="27"/>
    </location>
</feature>
<sequence length="63" mass="7213">MLDFLILFGVGLTGIIVAVIGCVMIVGRKWQQPDQQQESRIRRLEQEVTALKKEEREDGRSDL</sequence>
<keyword evidence="1" id="KW-0812">Transmembrane</keyword>
<accession>A0A410MHW8</accession>
<keyword evidence="1" id="KW-0472">Membrane</keyword>
<dbReference type="EMBL" id="CP026118">
    <property type="protein sequence ID" value="QAS54301.1"/>
    <property type="molecule type" value="Genomic_DNA"/>
</dbReference>
<gene>
    <name evidence="2" type="ORF">HLI_19820</name>
</gene>